<feature type="compositionally biased region" description="Acidic residues" evidence="1">
    <location>
        <begin position="298"/>
        <end position="307"/>
    </location>
</feature>
<evidence type="ECO:0000256" key="1">
    <source>
        <dbReference type="SAM" id="MobiDB-lite"/>
    </source>
</evidence>
<accession>A0A6L2MJE3</accession>
<name>A0A6L2MJE3_TANCI</name>
<dbReference type="AlphaFoldDB" id="A0A6L2MJE3"/>
<dbReference type="Pfam" id="PF14244">
    <property type="entry name" value="Retrotran_gag_3"/>
    <property type="match status" value="1"/>
</dbReference>
<comment type="caution">
    <text evidence="3">The sequence shown here is derived from an EMBL/GenBank/DDBJ whole genome shotgun (WGS) entry which is preliminary data.</text>
</comment>
<proteinExistence type="predicted"/>
<organism evidence="3">
    <name type="scientific">Tanacetum cinerariifolium</name>
    <name type="common">Dalmatian daisy</name>
    <name type="synonym">Chrysanthemum cinerariifolium</name>
    <dbReference type="NCBI Taxonomy" id="118510"/>
    <lineage>
        <taxon>Eukaryota</taxon>
        <taxon>Viridiplantae</taxon>
        <taxon>Streptophyta</taxon>
        <taxon>Embryophyta</taxon>
        <taxon>Tracheophyta</taxon>
        <taxon>Spermatophyta</taxon>
        <taxon>Magnoliopsida</taxon>
        <taxon>eudicotyledons</taxon>
        <taxon>Gunneridae</taxon>
        <taxon>Pentapetalae</taxon>
        <taxon>asterids</taxon>
        <taxon>campanulids</taxon>
        <taxon>Asterales</taxon>
        <taxon>Asteraceae</taxon>
        <taxon>Asteroideae</taxon>
        <taxon>Anthemideae</taxon>
        <taxon>Anthemidinae</taxon>
        <taxon>Tanacetum</taxon>
    </lineage>
</organism>
<gene>
    <name evidence="3" type="ORF">Tci_045537</name>
</gene>
<sequence length="452" mass="49650">MSGDDDTPSPGGGAGGSSASEASKLTYGDELYLHSNDSSIRNFFNIKLKGTENYNVWSCAMTLALSTKNKTGFINYVKTAFSLISREESHRCSFSSSAGTKVYVFATKSHNNNTYNKKNQSKNPNVIFSNPNCGHPGHSIIIPKDPQIILPTTIAFHHLQSPASLTTQLTPEQIQQLINLLNSKPPKNVQANMAGTLFCSNSKTFYKVYKTDKGWIIDSGANQHMVTSLDNLENVVDISDLNHQIDYPNEYTINLLSVHKLARDSKLSIGFDEYNCYIQDLHMKKTIGTGNQQGDALTNDDAETESQGDDRELSVSDSINNSISDSLDNDATTNDIAHLPTDDNIWNLDPLLRALNSITIRNQFPIPMVDETLELNDQANEAFINLKAAMTTLVVLVLPNFSVVFDVPTDASSMGIRDLGDVTTLFGHGLKPWHEPDALRLDGKGTPNSLDT</sequence>
<evidence type="ECO:0000259" key="2">
    <source>
        <dbReference type="Pfam" id="PF14244"/>
    </source>
</evidence>
<dbReference type="EMBL" id="BKCJ010006713">
    <property type="protein sequence ID" value="GEU73559.1"/>
    <property type="molecule type" value="Genomic_DNA"/>
</dbReference>
<feature type="region of interest" description="Disordered" evidence="1">
    <location>
        <begin position="292"/>
        <end position="319"/>
    </location>
</feature>
<dbReference type="InterPro" id="IPR029472">
    <property type="entry name" value="Copia-like_N"/>
</dbReference>
<reference evidence="3" key="1">
    <citation type="journal article" date="2019" name="Sci. Rep.">
        <title>Draft genome of Tanacetum cinerariifolium, the natural source of mosquito coil.</title>
        <authorList>
            <person name="Yamashiro T."/>
            <person name="Shiraishi A."/>
            <person name="Satake H."/>
            <person name="Nakayama K."/>
        </authorList>
    </citation>
    <scope>NUCLEOTIDE SEQUENCE</scope>
</reference>
<evidence type="ECO:0000313" key="3">
    <source>
        <dbReference type="EMBL" id="GEU73559.1"/>
    </source>
</evidence>
<feature type="domain" description="Retrotransposon Copia-like N-terminal" evidence="2">
    <location>
        <begin position="46"/>
        <end position="75"/>
    </location>
</feature>
<feature type="region of interest" description="Disordered" evidence="1">
    <location>
        <begin position="1"/>
        <end position="21"/>
    </location>
</feature>
<protein>
    <recommendedName>
        <fullName evidence="2">Retrotransposon Copia-like N-terminal domain-containing protein</fullName>
    </recommendedName>
</protein>